<proteinExistence type="predicted"/>
<name>A0A1Y1WAF3_9FUNG</name>
<evidence type="ECO:0000256" key="1">
    <source>
        <dbReference type="SAM" id="Phobius"/>
    </source>
</evidence>
<accession>A0A1Y1WAF3</accession>
<reference evidence="2 3" key="1">
    <citation type="submission" date="2016-07" db="EMBL/GenBank/DDBJ databases">
        <title>Pervasive Adenine N6-methylation of Active Genes in Fungi.</title>
        <authorList>
            <consortium name="DOE Joint Genome Institute"/>
            <person name="Mondo S.J."/>
            <person name="Dannebaum R.O."/>
            <person name="Kuo R.C."/>
            <person name="Labutti K."/>
            <person name="Haridas S."/>
            <person name="Kuo A."/>
            <person name="Salamov A."/>
            <person name="Ahrendt S.R."/>
            <person name="Lipzen A."/>
            <person name="Sullivan W."/>
            <person name="Andreopoulos W.B."/>
            <person name="Clum A."/>
            <person name="Lindquist E."/>
            <person name="Daum C."/>
            <person name="Ramamoorthy G.K."/>
            <person name="Gryganskyi A."/>
            <person name="Culley D."/>
            <person name="Magnuson J.K."/>
            <person name="James T.Y."/>
            <person name="O'Malley M.A."/>
            <person name="Stajich J.E."/>
            <person name="Spatafora J.W."/>
            <person name="Visel A."/>
            <person name="Grigoriev I.V."/>
        </authorList>
    </citation>
    <scope>NUCLEOTIDE SEQUENCE [LARGE SCALE GENOMIC DNA]</scope>
    <source>
        <strain evidence="2 3">ATCC 12442</strain>
    </source>
</reference>
<keyword evidence="1" id="KW-0472">Membrane</keyword>
<comment type="caution">
    <text evidence="2">The sequence shown here is derived from an EMBL/GenBank/DDBJ whole genome shotgun (WGS) entry which is preliminary data.</text>
</comment>
<gene>
    <name evidence="2" type="ORF">DL89DRAFT_266716</name>
</gene>
<dbReference type="Proteomes" id="UP000193922">
    <property type="component" value="Unassembled WGS sequence"/>
</dbReference>
<feature type="transmembrane region" description="Helical" evidence="1">
    <location>
        <begin position="82"/>
        <end position="106"/>
    </location>
</feature>
<feature type="transmembrane region" description="Helical" evidence="1">
    <location>
        <begin position="32"/>
        <end position="54"/>
    </location>
</feature>
<organism evidence="2 3">
    <name type="scientific">Linderina pennispora</name>
    <dbReference type="NCBI Taxonomy" id="61395"/>
    <lineage>
        <taxon>Eukaryota</taxon>
        <taxon>Fungi</taxon>
        <taxon>Fungi incertae sedis</taxon>
        <taxon>Zoopagomycota</taxon>
        <taxon>Kickxellomycotina</taxon>
        <taxon>Kickxellomycetes</taxon>
        <taxon>Kickxellales</taxon>
        <taxon>Kickxellaceae</taxon>
        <taxon>Linderina</taxon>
    </lineage>
</organism>
<dbReference type="GeneID" id="63803844"/>
<dbReference type="EMBL" id="MCFD01000005">
    <property type="protein sequence ID" value="ORX70503.1"/>
    <property type="molecule type" value="Genomic_DNA"/>
</dbReference>
<keyword evidence="1" id="KW-0812">Transmembrane</keyword>
<protein>
    <submittedName>
        <fullName evidence="2">Uncharacterized protein</fullName>
    </submittedName>
</protein>
<evidence type="ECO:0000313" key="2">
    <source>
        <dbReference type="EMBL" id="ORX70503.1"/>
    </source>
</evidence>
<dbReference type="RefSeq" id="XP_040744082.1">
    <property type="nucleotide sequence ID" value="XM_040887196.1"/>
</dbReference>
<evidence type="ECO:0000313" key="3">
    <source>
        <dbReference type="Proteomes" id="UP000193922"/>
    </source>
</evidence>
<sequence length="113" mass="13017">MAHANVLYTTDYGVGRPPPTIIQVPPKKYRKYLFFSMFSLGISIVNLGVMGYLIHRFLQVKNDKRQITYALKEDEERNKPSYYAGCIALLAVFTSISLIMSITFLVKHRRVSR</sequence>
<dbReference type="AlphaFoldDB" id="A0A1Y1WAF3"/>
<keyword evidence="1" id="KW-1133">Transmembrane helix</keyword>
<keyword evidence="3" id="KW-1185">Reference proteome</keyword>